<keyword evidence="7" id="KW-0325">Glycoprotein</keyword>
<dbReference type="InterPro" id="IPR007110">
    <property type="entry name" value="Ig-like_dom"/>
</dbReference>
<dbReference type="InterPro" id="IPR052051">
    <property type="entry name" value="TCR_complex_component"/>
</dbReference>
<evidence type="ECO:0000259" key="9">
    <source>
        <dbReference type="PROSITE" id="PS50835"/>
    </source>
</evidence>
<evidence type="ECO:0000313" key="10">
    <source>
        <dbReference type="Ensembl" id="ENSNBRP00000016734.1"/>
    </source>
</evidence>
<evidence type="ECO:0000256" key="6">
    <source>
        <dbReference type="ARBA" id="ARBA00023157"/>
    </source>
</evidence>
<dbReference type="GO" id="GO:0009617">
    <property type="term" value="P:response to bacterium"/>
    <property type="evidence" value="ECO:0007669"/>
    <property type="project" value="TreeGrafter"/>
</dbReference>
<dbReference type="Gene3D" id="2.60.40.10">
    <property type="entry name" value="Immunoglobulins"/>
    <property type="match status" value="1"/>
</dbReference>
<evidence type="ECO:0000256" key="3">
    <source>
        <dbReference type="ARBA" id="ARBA00022729"/>
    </source>
</evidence>
<evidence type="ECO:0000256" key="4">
    <source>
        <dbReference type="ARBA" id="ARBA00022859"/>
    </source>
</evidence>
<dbReference type="PROSITE" id="PS50835">
    <property type="entry name" value="IG_LIKE"/>
    <property type="match status" value="1"/>
</dbReference>
<dbReference type="InterPro" id="IPR013106">
    <property type="entry name" value="Ig_V-set"/>
</dbReference>
<keyword evidence="8" id="KW-1133">Transmembrane helix</keyword>
<evidence type="ECO:0000256" key="2">
    <source>
        <dbReference type="ARBA" id="ARBA00022475"/>
    </source>
</evidence>
<dbReference type="CDD" id="cd00099">
    <property type="entry name" value="IgV"/>
    <property type="match status" value="1"/>
</dbReference>
<protein>
    <submittedName>
        <fullName evidence="10">T-cell surface glycoprotein CD8 beta chain-like</fullName>
    </submittedName>
</protein>
<evidence type="ECO:0000256" key="5">
    <source>
        <dbReference type="ARBA" id="ARBA00023136"/>
    </source>
</evidence>
<sequence length="232" mass="26215">MKTFFSSNDCYISVSLTQFYTVAVEPGQEITLQCSNFSSFATHIFWFRLADRLNASRISFMLTANSRVTFCDGFQDTKFNMTSNTSVLFLKIKQVDPSDSGLYFCGELHMGRPSVFTATYLKVQGKIAEYPICATFFVVDVLLEDGLTNLSTLILGSLTVFLLLVIIGLVVSIRKLHTGIYVKQKMLPYLHLSHLDSDAMNYAALSFHTRTNMRRPPPQRELEPNVLYAATR</sequence>
<accession>A0A3Q4MQD7</accession>
<dbReference type="SUPFAM" id="SSF48726">
    <property type="entry name" value="Immunoglobulin"/>
    <property type="match status" value="1"/>
</dbReference>
<evidence type="ECO:0000313" key="11">
    <source>
        <dbReference type="Proteomes" id="UP000261580"/>
    </source>
</evidence>
<dbReference type="GeneTree" id="ENSGT01140000282715"/>
<proteinExistence type="predicted"/>
<feature type="transmembrane region" description="Helical" evidence="8">
    <location>
        <begin position="153"/>
        <end position="173"/>
    </location>
</feature>
<dbReference type="Ensembl" id="ENSNBRT00000017184.1">
    <property type="protein sequence ID" value="ENSNBRP00000016734.1"/>
    <property type="gene ID" value="ENSNBRG00000012872.1"/>
</dbReference>
<dbReference type="PANTHER" id="PTHR19433:SF111">
    <property type="entry name" value="T CELL RECEPTOR ALPHA VARIABLE 4"/>
    <property type="match status" value="1"/>
</dbReference>
<dbReference type="InterPro" id="IPR013783">
    <property type="entry name" value="Ig-like_fold"/>
</dbReference>
<dbReference type="AlphaFoldDB" id="A0A3Q4MQD7"/>
<keyword evidence="2" id="KW-1003">Cell membrane</keyword>
<dbReference type="SMART" id="SM00409">
    <property type="entry name" value="IG"/>
    <property type="match status" value="1"/>
</dbReference>
<dbReference type="InterPro" id="IPR036179">
    <property type="entry name" value="Ig-like_dom_sf"/>
</dbReference>
<keyword evidence="5 8" id="KW-0472">Membrane</keyword>
<evidence type="ECO:0000256" key="7">
    <source>
        <dbReference type="ARBA" id="ARBA00023180"/>
    </source>
</evidence>
<dbReference type="Pfam" id="PF07686">
    <property type="entry name" value="V-set"/>
    <property type="match status" value="1"/>
</dbReference>
<keyword evidence="3" id="KW-0732">Signal</keyword>
<feature type="domain" description="Ig-like" evidence="9">
    <location>
        <begin position="12"/>
        <end position="105"/>
    </location>
</feature>
<keyword evidence="4" id="KW-0391">Immunity</keyword>
<comment type="subcellular location">
    <subcellularLocation>
        <location evidence="1">Cell membrane</location>
    </subcellularLocation>
</comment>
<reference evidence="10" key="2">
    <citation type="submission" date="2025-09" db="UniProtKB">
        <authorList>
            <consortium name="Ensembl"/>
        </authorList>
    </citation>
    <scope>IDENTIFICATION</scope>
</reference>
<name>A0A3Q4MQD7_NEOBR</name>
<organism evidence="10 11">
    <name type="scientific">Neolamprologus brichardi</name>
    <name type="common">Fairy cichlid</name>
    <name type="synonym">Lamprologus brichardi</name>
    <dbReference type="NCBI Taxonomy" id="32507"/>
    <lineage>
        <taxon>Eukaryota</taxon>
        <taxon>Metazoa</taxon>
        <taxon>Chordata</taxon>
        <taxon>Craniata</taxon>
        <taxon>Vertebrata</taxon>
        <taxon>Euteleostomi</taxon>
        <taxon>Actinopterygii</taxon>
        <taxon>Neopterygii</taxon>
        <taxon>Teleostei</taxon>
        <taxon>Neoteleostei</taxon>
        <taxon>Acanthomorphata</taxon>
        <taxon>Ovalentaria</taxon>
        <taxon>Cichlomorphae</taxon>
        <taxon>Cichliformes</taxon>
        <taxon>Cichlidae</taxon>
        <taxon>African cichlids</taxon>
        <taxon>Pseudocrenilabrinae</taxon>
        <taxon>Lamprologini</taxon>
        <taxon>Neolamprologus</taxon>
    </lineage>
</organism>
<reference evidence="10" key="1">
    <citation type="submission" date="2025-08" db="UniProtKB">
        <authorList>
            <consortium name="Ensembl"/>
        </authorList>
    </citation>
    <scope>IDENTIFICATION</scope>
</reference>
<dbReference type="InterPro" id="IPR003599">
    <property type="entry name" value="Ig_sub"/>
</dbReference>
<dbReference type="GO" id="GO:0002376">
    <property type="term" value="P:immune system process"/>
    <property type="evidence" value="ECO:0007669"/>
    <property type="project" value="UniProtKB-KW"/>
</dbReference>
<evidence type="ECO:0000256" key="1">
    <source>
        <dbReference type="ARBA" id="ARBA00004236"/>
    </source>
</evidence>
<keyword evidence="11" id="KW-1185">Reference proteome</keyword>
<keyword evidence="8" id="KW-0812">Transmembrane</keyword>
<keyword evidence="6" id="KW-1015">Disulfide bond</keyword>
<dbReference type="GO" id="GO:0005886">
    <property type="term" value="C:plasma membrane"/>
    <property type="evidence" value="ECO:0007669"/>
    <property type="project" value="UniProtKB-SubCell"/>
</dbReference>
<dbReference type="Proteomes" id="UP000261580">
    <property type="component" value="Unassembled WGS sequence"/>
</dbReference>
<dbReference type="PANTHER" id="PTHR19433">
    <property type="entry name" value="T-CELL RECEPTOR ALPHA CHAIN V REGION-RELATED"/>
    <property type="match status" value="1"/>
</dbReference>
<evidence type="ECO:0000256" key="8">
    <source>
        <dbReference type="SAM" id="Phobius"/>
    </source>
</evidence>